<gene>
    <name evidence="1" type="ORF">SAMN04487824_102181</name>
</gene>
<dbReference type="RefSeq" id="WP_090845026.1">
    <property type="nucleotide sequence ID" value="NZ_FMZL01000002.1"/>
</dbReference>
<reference evidence="2" key="1">
    <citation type="submission" date="2016-10" db="EMBL/GenBank/DDBJ databases">
        <authorList>
            <person name="Varghese N."/>
            <person name="Submissions S."/>
        </authorList>
    </citation>
    <scope>NUCLEOTIDE SEQUENCE [LARGE SCALE GENOMIC DNA]</scope>
    <source>
        <strain evidence="2">DSM 22619</strain>
    </source>
</reference>
<evidence type="ECO:0008006" key="3">
    <source>
        <dbReference type="Google" id="ProtNLM"/>
    </source>
</evidence>
<evidence type="ECO:0000313" key="1">
    <source>
        <dbReference type="EMBL" id="SDC05992.1"/>
    </source>
</evidence>
<dbReference type="EMBL" id="FMZL01000002">
    <property type="protein sequence ID" value="SDC05992.1"/>
    <property type="molecule type" value="Genomic_DNA"/>
</dbReference>
<proteinExistence type="predicted"/>
<protein>
    <recommendedName>
        <fullName evidence="3">Phospholipase C/D domain-containing protein</fullName>
    </recommendedName>
</protein>
<accession>A0A1G6IHE9</accession>
<dbReference type="Proteomes" id="UP000198528">
    <property type="component" value="Unassembled WGS sequence"/>
</dbReference>
<keyword evidence="2" id="KW-1185">Reference proteome</keyword>
<sequence length="237" mass="26757">MPSWNIHIAHVQRLLHEQDARALGICDANAFLFGNLVPDIYVGYLVQPISRKVPYRVTHFADPAFVPQPAYWDFWTRYARASADERGRVSDVVLGAWMHLLADNVYNAANNRYIAERGIEPGEETRKRKQADFDLFGRTLELDIAPQVSRSVLQQAAAFPQYPIAEADAIRAIAVADDVVEQNSEHHIADTPRYCMLDASFFSQTYENVYHLMVRNLRAYAERGALECGEIGSDGNA</sequence>
<dbReference type="STRING" id="604330.SAMN04489857_0355"/>
<name>A0A1G6IHE9_9ACTN</name>
<dbReference type="AlphaFoldDB" id="A0A1G6IHE9"/>
<organism evidence="1 2">
    <name type="scientific">Parafannyhessea umbonata</name>
    <dbReference type="NCBI Taxonomy" id="604330"/>
    <lineage>
        <taxon>Bacteria</taxon>
        <taxon>Bacillati</taxon>
        <taxon>Actinomycetota</taxon>
        <taxon>Coriobacteriia</taxon>
        <taxon>Coriobacteriales</taxon>
        <taxon>Atopobiaceae</taxon>
        <taxon>Parafannyhessea</taxon>
    </lineage>
</organism>
<evidence type="ECO:0000313" key="2">
    <source>
        <dbReference type="Proteomes" id="UP000198528"/>
    </source>
</evidence>